<dbReference type="PANTHER" id="PTHR44899:SF6">
    <property type="entry name" value="SERINE_THREONINE PROTEIN KINASE"/>
    <property type="match status" value="1"/>
</dbReference>
<comment type="similarity">
    <text evidence="1">Belongs to the protein kinase superfamily. NEK Ser/Thr protein kinase family. NIMA subfamily.</text>
</comment>
<dbReference type="OMA" id="SHPWFNL"/>
<evidence type="ECO:0000313" key="14">
    <source>
        <dbReference type="Proteomes" id="UP000001876"/>
    </source>
</evidence>
<dbReference type="AlphaFoldDB" id="C1MSF6"/>
<dbReference type="PANTHER" id="PTHR44899">
    <property type="entry name" value="CAMK FAMILY PROTEIN KINASE"/>
    <property type="match status" value="1"/>
</dbReference>
<comment type="catalytic activity">
    <reaction evidence="9">
        <text>L-seryl-[protein] + ATP = O-phospho-L-seryl-[protein] + ADP + H(+)</text>
        <dbReference type="Rhea" id="RHEA:17989"/>
        <dbReference type="Rhea" id="RHEA-COMP:9863"/>
        <dbReference type="Rhea" id="RHEA-COMP:11604"/>
        <dbReference type="ChEBI" id="CHEBI:15378"/>
        <dbReference type="ChEBI" id="CHEBI:29999"/>
        <dbReference type="ChEBI" id="CHEBI:30616"/>
        <dbReference type="ChEBI" id="CHEBI:83421"/>
        <dbReference type="ChEBI" id="CHEBI:456216"/>
        <dbReference type="EC" id="2.7.11.1"/>
    </reaction>
</comment>
<feature type="region of interest" description="Disordered" evidence="11">
    <location>
        <begin position="355"/>
        <end position="409"/>
    </location>
</feature>
<dbReference type="SMART" id="SM00220">
    <property type="entry name" value="S_TKc"/>
    <property type="match status" value="1"/>
</dbReference>
<comment type="catalytic activity">
    <reaction evidence="8">
        <text>L-threonyl-[protein] + ATP = O-phospho-L-threonyl-[protein] + ADP + H(+)</text>
        <dbReference type="Rhea" id="RHEA:46608"/>
        <dbReference type="Rhea" id="RHEA-COMP:11060"/>
        <dbReference type="Rhea" id="RHEA-COMP:11605"/>
        <dbReference type="ChEBI" id="CHEBI:15378"/>
        <dbReference type="ChEBI" id="CHEBI:30013"/>
        <dbReference type="ChEBI" id="CHEBI:30616"/>
        <dbReference type="ChEBI" id="CHEBI:61977"/>
        <dbReference type="ChEBI" id="CHEBI:456216"/>
        <dbReference type="EC" id="2.7.11.1"/>
    </reaction>
</comment>
<gene>
    <name evidence="13" type="ORF">MICPUCDRAFT_47426</name>
</gene>
<keyword evidence="3" id="KW-0723">Serine/threonine-protein kinase</keyword>
<dbReference type="OrthoDB" id="248923at2759"/>
<dbReference type="FunFam" id="3.30.200.20:FF:000097">
    <property type="entry name" value="Probable serine/threonine-protein kinase nek1"/>
    <property type="match status" value="1"/>
</dbReference>
<dbReference type="STRING" id="564608.C1MSF6"/>
<evidence type="ECO:0000256" key="4">
    <source>
        <dbReference type="ARBA" id="ARBA00022679"/>
    </source>
</evidence>
<keyword evidence="6" id="KW-0418">Kinase</keyword>
<keyword evidence="5 10" id="KW-0547">Nucleotide-binding</keyword>
<dbReference type="Gene3D" id="3.30.200.20">
    <property type="entry name" value="Phosphorylase Kinase, domain 1"/>
    <property type="match status" value="1"/>
</dbReference>
<dbReference type="EC" id="2.7.11.1" evidence="2"/>
<evidence type="ECO:0000256" key="6">
    <source>
        <dbReference type="ARBA" id="ARBA00022777"/>
    </source>
</evidence>
<dbReference type="InterPro" id="IPR000719">
    <property type="entry name" value="Prot_kinase_dom"/>
</dbReference>
<dbReference type="Gene3D" id="1.10.510.10">
    <property type="entry name" value="Transferase(Phosphotransferase) domain 1"/>
    <property type="match status" value="1"/>
</dbReference>
<sequence length="617" mass="66566">MAKAESGAERELLTRFEVQKFLGKGSYGSVYRVRRLSDNKVYALKETNVRNLSQQERHEAVNEIRLLASVQQNTAISGFHEAFLDGNRLCIVMEYAPFGDLSRALRKRQAQRKLLPEDLIWSYFIQIARGLQALHAQKILHRDVKTANVLRMSGEIVKLGDLGVAKLMKNNMTNTQIGTPHYMPPEVWRSRPYTFNSDVWALGCVLFEMCSFTVPFEARSMEELRYKVMRGKFPALPSVYSQDMQKLVKWLMIAEPSQRPGIDEVLAHPSVQRRAHLAPEPEPAVPQSINSINGAPDDPVTLGTIKVPKNLKMLKKRLPAANYPDSAAERAAAAAERLAAEEAIKAKNDAAAAAAFPARKVNPEKPSNSGGSDGGDAKSAGGGSVVANNNARGEREVSSKPAPSAAAPISALERARAMERAMIEGKHERENVAPADRVGPHANARPMRPSEFNKAPRENVKAPGPLPVVQNVIANGKAGEFQQGIAERRPRDNGAAAMPSQYGAHNNPYLQPPRGGGGGAALDKARELVAEPSDVLQRAGLVPAPEKRGGGIGGVGVVGVGGNRAGHGHGLLGGGRKIGMPPSVVGRDGGAYGAYAKPAARAPPQRRPQPMARNFYF</sequence>
<evidence type="ECO:0000313" key="13">
    <source>
        <dbReference type="EMBL" id="EEH57125.1"/>
    </source>
</evidence>
<dbReference type="InterPro" id="IPR011009">
    <property type="entry name" value="Kinase-like_dom_sf"/>
</dbReference>
<dbReference type="Pfam" id="PF00069">
    <property type="entry name" value="Pkinase"/>
    <property type="match status" value="1"/>
</dbReference>
<keyword evidence="4" id="KW-0808">Transferase</keyword>
<evidence type="ECO:0000256" key="11">
    <source>
        <dbReference type="SAM" id="MobiDB-lite"/>
    </source>
</evidence>
<evidence type="ECO:0000256" key="2">
    <source>
        <dbReference type="ARBA" id="ARBA00012513"/>
    </source>
</evidence>
<dbReference type="SUPFAM" id="SSF56112">
    <property type="entry name" value="Protein kinase-like (PK-like)"/>
    <property type="match status" value="1"/>
</dbReference>
<keyword evidence="7 10" id="KW-0067">ATP-binding</keyword>
<feature type="binding site" evidence="10">
    <location>
        <position position="45"/>
    </location>
    <ligand>
        <name>ATP</name>
        <dbReference type="ChEBI" id="CHEBI:30616"/>
    </ligand>
</feature>
<dbReference type="GO" id="GO:0005524">
    <property type="term" value="F:ATP binding"/>
    <property type="evidence" value="ECO:0007669"/>
    <property type="project" value="UniProtKB-UniRule"/>
</dbReference>
<evidence type="ECO:0000256" key="1">
    <source>
        <dbReference type="ARBA" id="ARBA00010886"/>
    </source>
</evidence>
<accession>C1MSF6</accession>
<dbReference type="Proteomes" id="UP000001876">
    <property type="component" value="Unassembled WGS sequence"/>
</dbReference>
<proteinExistence type="inferred from homology"/>
<evidence type="ECO:0000259" key="12">
    <source>
        <dbReference type="PROSITE" id="PS50011"/>
    </source>
</evidence>
<evidence type="ECO:0000256" key="8">
    <source>
        <dbReference type="ARBA" id="ARBA00047899"/>
    </source>
</evidence>
<evidence type="ECO:0000256" key="3">
    <source>
        <dbReference type="ARBA" id="ARBA00022527"/>
    </source>
</evidence>
<reference evidence="13 14" key="1">
    <citation type="journal article" date="2009" name="Science">
        <title>Green evolution and dynamic adaptations revealed by genomes of the marine picoeukaryotes Micromonas.</title>
        <authorList>
            <person name="Worden A.Z."/>
            <person name="Lee J.H."/>
            <person name="Mock T."/>
            <person name="Rouze P."/>
            <person name="Simmons M.P."/>
            <person name="Aerts A.L."/>
            <person name="Allen A.E."/>
            <person name="Cuvelier M.L."/>
            <person name="Derelle E."/>
            <person name="Everett M.V."/>
            <person name="Foulon E."/>
            <person name="Grimwood J."/>
            <person name="Gundlach H."/>
            <person name="Henrissat B."/>
            <person name="Napoli C."/>
            <person name="McDonald S.M."/>
            <person name="Parker M.S."/>
            <person name="Rombauts S."/>
            <person name="Salamov A."/>
            <person name="Von Dassow P."/>
            <person name="Badger J.H."/>
            <person name="Coutinho P.M."/>
            <person name="Demir E."/>
            <person name="Dubchak I."/>
            <person name="Gentemann C."/>
            <person name="Eikrem W."/>
            <person name="Gready J.E."/>
            <person name="John U."/>
            <person name="Lanier W."/>
            <person name="Lindquist E.A."/>
            <person name="Lucas S."/>
            <person name="Mayer K.F."/>
            <person name="Moreau H."/>
            <person name="Not F."/>
            <person name="Otillar R."/>
            <person name="Panaud O."/>
            <person name="Pangilinan J."/>
            <person name="Paulsen I."/>
            <person name="Piegu B."/>
            <person name="Poliakov A."/>
            <person name="Robbens S."/>
            <person name="Schmutz J."/>
            <person name="Toulza E."/>
            <person name="Wyss T."/>
            <person name="Zelensky A."/>
            <person name="Zhou K."/>
            <person name="Armbrust E.V."/>
            <person name="Bhattacharya D."/>
            <person name="Goodenough U.W."/>
            <person name="Van de Peer Y."/>
            <person name="Grigoriev I.V."/>
        </authorList>
    </citation>
    <scope>NUCLEOTIDE SEQUENCE [LARGE SCALE GENOMIC DNA]</scope>
    <source>
        <strain evidence="13 14">CCMP1545</strain>
    </source>
</reference>
<dbReference type="GeneID" id="9684485"/>
<dbReference type="KEGG" id="mpp:MICPUCDRAFT_47426"/>
<protein>
    <recommendedName>
        <fullName evidence="2">non-specific serine/threonine protein kinase</fullName>
        <ecNumber evidence="2">2.7.11.1</ecNumber>
    </recommendedName>
</protein>
<dbReference type="PROSITE" id="PS50011">
    <property type="entry name" value="PROTEIN_KINASE_DOM"/>
    <property type="match status" value="1"/>
</dbReference>
<evidence type="ECO:0000256" key="7">
    <source>
        <dbReference type="ARBA" id="ARBA00022840"/>
    </source>
</evidence>
<dbReference type="RefSeq" id="XP_003058670.1">
    <property type="nucleotide sequence ID" value="XM_003058624.1"/>
</dbReference>
<dbReference type="CDD" id="cd08530">
    <property type="entry name" value="STKc_CNK2-like"/>
    <property type="match status" value="1"/>
</dbReference>
<feature type="region of interest" description="Disordered" evidence="11">
    <location>
        <begin position="426"/>
        <end position="464"/>
    </location>
</feature>
<feature type="domain" description="Protein kinase" evidence="12">
    <location>
        <begin position="16"/>
        <end position="271"/>
    </location>
</feature>
<keyword evidence="14" id="KW-1185">Reference proteome</keyword>
<dbReference type="eggNOG" id="KOG0589">
    <property type="taxonomic scope" value="Eukaryota"/>
</dbReference>
<evidence type="ECO:0000256" key="5">
    <source>
        <dbReference type="ARBA" id="ARBA00022741"/>
    </source>
</evidence>
<feature type="region of interest" description="Disordered" evidence="11">
    <location>
        <begin position="591"/>
        <end position="617"/>
    </location>
</feature>
<evidence type="ECO:0000256" key="9">
    <source>
        <dbReference type="ARBA" id="ARBA00048679"/>
    </source>
</evidence>
<feature type="compositionally biased region" description="Low complexity" evidence="11">
    <location>
        <begin position="399"/>
        <end position="409"/>
    </location>
</feature>
<name>C1MSF6_MICPC</name>
<dbReference type="PROSITE" id="PS00107">
    <property type="entry name" value="PROTEIN_KINASE_ATP"/>
    <property type="match status" value="1"/>
</dbReference>
<dbReference type="InterPro" id="IPR051131">
    <property type="entry name" value="NEK_Ser/Thr_kinase_NIMA"/>
</dbReference>
<organism evidence="14">
    <name type="scientific">Micromonas pusilla (strain CCMP1545)</name>
    <name type="common">Picoplanktonic green alga</name>
    <dbReference type="NCBI Taxonomy" id="564608"/>
    <lineage>
        <taxon>Eukaryota</taxon>
        <taxon>Viridiplantae</taxon>
        <taxon>Chlorophyta</taxon>
        <taxon>Mamiellophyceae</taxon>
        <taxon>Mamiellales</taxon>
        <taxon>Mamiellaceae</taxon>
        <taxon>Micromonas</taxon>
    </lineage>
</organism>
<feature type="compositionally biased region" description="Low complexity" evidence="11">
    <location>
        <begin position="593"/>
        <end position="617"/>
    </location>
</feature>
<dbReference type="GO" id="GO:0004674">
    <property type="term" value="F:protein serine/threonine kinase activity"/>
    <property type="evidence" value="ECO:0007669"/>
    <property type="project" value="UniProtKB-KW"/>
</dbReference>
<evidence type="ECO:0000256" key="10">
    <source>
        <dbReference type="PROSITE-ProRule" id="PRU10141"/>
    </source>
</evidence>
<dbReference type="EMBL" id="GG663739">
    <property type="protein sequence ID" value="EEH57125.1"/>
    <property type="molecule type" value="Genomic_DNA"/>
</dbReference>
<dbReference type="InterPro" id="IPR017441">
    <property type="entry name" value="Protein_kinase_ATP_BS"/>
</dbReference>